<protein>
    <submittedName>
        <fullName evidence="1">(northern house mosquito) hypothetical protein</fullName>
    </submittedName>
</protein>
<dbReference type="AlphaFoldDB" id="A0A8D8CIT2"/>
<dbReference type="EMBL" id="HBUE01184374">
    <property type="protein sequence ID" value="CAG6522021.1"/>
    <property type="molecule type" value="Transcribed_RNA"/>
</dbReference>
<dbReference type="EMBL" id="HBUE01290072">
    <property type="protein sequence ID" value="CAG6573631.1"/>
    <property type="molecule type" value="Transcribed_RNA"/>
</dbReference>
<evidence type="ECO:0000313" key="1">
    <source>
        <dbReference type="EMBL" id="CAG6494603.1"/>
    </source>
</evidence>
<accession>A0A8D8CIT2</accession>
<dbReference type="EMBL" id="HBUE01125615">
    <property type="protein sequence ID" value="CAG6494603.1"/>
    <property type="molecule type" value="Transcribed_RNA"/>
</dbReference>
<name>A0A8D8CIT2_CULPI</name>
<sequence>MRRHPERLLVNHRVNIADPDLVRFLVVRMLARVVADGQEQGDFLLHVLQLDVHHKVDDVLFRSVVAHRVDVEVLLVLARRGRVDVAVAGDVNGVTHWGGAN</sequence>
<dbReference type="EMBL" id="HBUE01125616">
    <property type="protein sequence ID" value="CAG6494604.1"/>
    <property type="molecule type" value="Transcribed_RNA"/>
</dbReference>
<proteinExistence type="predicted"/>
<organism evidence="1">
    <name type="scientific">Culex pipiens</name>
    <name type="common">House mosquito</name>
    <dbReference type="NCBI Taxonomy" id="7175"/>
    <lineage>
        <taxon>Eukaryota</taxon>
        <taxon>Metazoa</taxon>
        <taxon>Ecdysozoa</taxon>
        <taxon>Arthropoda</taxon>
        <taxon>Hexapoda</taxon>
        <taxon>Insecta</taxon>
        <taxon>Pterygota</taxon>
        <taxon>Neoptera</taxon>
        <taxon>Endopterygota</taxon>
        <taxon>Diptera</taxon>
        <taxon>Nematocera</taxon>
        <taxon>Culicoidea</taxon>
        <taxon>Culicidae</taxon>
        <taxon>Culicinae</taxon>
        <taxon>Culicini</taxon>
        <taxon>Culex</taxon>
        <taxon>Culex</taxon>
    </lineage>
</organism>
<reference evidence="1" key="1">
    <citation type="submission" date="2021-05" db="EMBL/GenBank/DDBJ databases">
        <authorList>
            <person name="Alioto T."/>
            <person name="Alioto T."/>
            <person name="Gomez Garrido J."/>
        </authorList>
    </citation>
    <scope>NUCLEOTIDE SEQUENCE</scope>
</reference>